<dbReference type="Proteomes" id="UP000222542">
    <property type="component" value="Unassembled WGS sequence"/>
</dbReference>
<gene>
    <name evidence="1" type="ORF">T459_23006</name>
</gene>
<evidence type="ECO:0000313" key="1">
    <source>
        <dbReference type="EMBL" id="PHT72221.1"/>
    </source>
</evidence>
<evidence type="ECO:0000313" key="2">
    <source>
        <dbReference type="Proteomes" id="UP000222542"/>
    </source>
</evidence>
<name>A0A2G2YRH7_CAPAN</name>
<proteinExistence type="predicted"/>
<reference evidence="1 2" key="1">
    <citation type="journal article" date="2014" name="Nat. Genet.">
        <title>Genome sequence of the hot pepper provides insights into the evolution of pungency in Capsicum species.</title>
        <authorList>
            <person name="Kim S."/>
            <person name="Park M."/>
            <person name="Yeom S.I."/>
            <person name="Kim Y.M."/>
            <person name="Lee J.M."/>
            <person name="Lee H.A."/>
            <person name="Seo E."/>
            <person name="Choi J."/>
            <person name="Cheong K."/>
            <person name="Kim K.T."/>
            <person name="Jung K."/>
            <person name="Lee G.W."/>
            <person name="Oh S.K."/>
            <person name="Bae C."/>
            <person name="Kim S.B."/>
            <person name="Lee H.Y."/>
            <person name="Kim S.Y."/>
            <person name="Kim M.S."/>
            <person name="Kang B.C."/>
            <person name="Jo Y.D."/>
            <person name="Yang H.B."/>
            <person name="Jeong H.J."/>
            <person name="Kang W.H."/>
            <person name="Kwon J.K."/>
            <person name="Shin C."/>
            <person name="Lim J.Y."/>
            <person name="Park J.H."/>
            <person name="Huh J.H."/>
            <person name="Kim J.S."/>
            <person name="Kim B.D."/>
            <person name="Cohen O."/>
            <person name="Paran I."/>
            <person name="Suh M.C."/>
            <person name="Lee S.B."/>
            <person name="Kim Y.K."/>
            <person name="Shin Y."/>
            <person name="Noh S.J."/>
            <person name="Park J."/>
            <person name="Seo Y.S."/>
            <person name="Kwon S.Y."/>
            <person name="Kim H.A."/>
            <person name="Park J.M."/>
            <person name="Kim H.J."/>
            <person name="Choi S.B."/>
            <person name="Bosland P.W."/>
            <person name="Reeves G."/>
            <person name="Jo S.H."/>
            <person name="Lee B.W."/>
            <person name="Cho H.T."/>
            <person name="Choi H.S."/>
            <person name="Lee M.S."/>
            <person name="Yu Y."/>
            <person name="Do Choi Y."/>
            <person name="Park B.S."/>
            <person name="van Deynze A."/>
            <person name="Ashrafi H."/>
            <person name="Hill T."/>
            <person name="Kim W.T."/>
            <person name="Pai H.S."/>
            <person name="Ahn H.K."/>
            <person name="Yeam I."/>
            <person name="Giovannoni J.J."/>
            <person name="Rose J.K."/>
            <person name="Sorensen I."/>
            <person name="Lee S.J."/>
            <person name="Kim R.W."/>
            <person name="Choi I.Y."/>
            <person name="Choi B.S."/>
            <person name="Lim J.S."/>
            <person name="Lee Y.H."/>
            <person name="Choi D."/>
        </authorList>
    </citation>
    <scope>NUCLEOTIDE SEQUENCE [LARGE SCALE GENOMIC DNA]</scope>
    <source>
        <strain evidence="2">cv. CM334</strain>
    </source>
</reference>
<dbReference type="EMBL" id="AYRZ02000009">
    <property type="protein sequence ID" value="PHT72221.1"/>
    <property type="molecule type" value="Genomic_DNA"/>
</dbReference>
<comment type="caution">
    <text evidence="1">The sequence shown here is derived from an EMBL/GenBank/DDBJ whole genome shotgun (WGS) entry which is preliminary data.</text>
</comment>
<keyword evidence="2" id="KW-1185">Reference proteome</keyword>
<organism evidence="1 2">
    <name type="scientific">Capsicum annuum</name>
    <name type="common">Capsicum pepper</name>
    <dbReference type="NCBI Taxonomy" id="4072"/>
    <lineage>
        <taxon>Eukaryota</taxon>
        <taxon>Viridiplantae</taxon>
        <taxon>Streptophyta</taxon>
        <taxon>Embryophyta</taxon>
        <taxon>Tracheophyta</taxon>
        <taxon>Spermatophyta</taxon>
        <taxon>Magnoliopsida</taxon>
        <taxon>eudicotyledons</taxon>
        <taxon>Gunneridae</taxon>
        <taxon>Pentapetalae</taxon>
        <taxon>asterids</taxon>
        <taxon>lamiids</taxon>
        <taxon>Solanales</taxon>
        <taxon>Solanaceae</taxon>
        <taxon>Solanoideae</taxon>
        <taxon>Capsiceae</taxon>
        <taxon>Capsicum</taxon>
    </lineage>
</organism>
<accession>A0A2G2YRH7</accession>
<reference evidence="1 2" key="2">
    <citation type="journal article" date="2017" name="Genome Biol.">
        <title>New reference genome sequences of hot pepper reveal the massive evolution of plant disease-resistance genes by retroduplication.</title>
        <authorList>
            <person name="Kim S."/>
            <person name="Park J."/>
            <person name="Yeom S.I."/>
            <person name="Kim Y.M."/>
            <person name="Seo E."/>
            <person name="Kim K.T."/>
            <person name="Kim M.S."/>
            <person name="Lee J.M."/>
            <person name="Cheong K."/>
            <person name="Shin H.S."/>
            <person name="Kim S.B."/>
            <person name="Han K."/>
            <person name="Lee J."/>
            <person name="Park M."/>
            <person name="Lee H.A."/>
            <person name="Lee H.Y."/>
            <person name="Lee Y."/>
            <person name="Oh S."/>
            <person name="Lee J.H."/>
            <person name="Choi E."/>
            <person name="Choi E."/>
            <person name="Lee S.E."/>
            <person name="Jeon J."/>
            <person name="Kim H."/>
            <person name="Choi G."/>
            <person name="Song H."/>
            <person name="Lee J."/>
            <person name="Lee S.C."/>
            <person name="Kwon J.K."/>
            <person name="Lee H.Y."/>
            <person name="Koo N."/>
            <person name="Hong Y."/>
            <person name="Kim R.W."/>
            <person name="Kang W.H."/>
            <person name="Huh J.H."/>
            <person name="Kang B.C."/>
            <person name="Yang T.J."/>
            <person name="Lee Y.H."/>
            <person name="Bennetzen J.L."/>
            <person name="Choi D."/>
        </authorList>
    </citation>
    <scope>NUCLEOTIDE SEQUENCE [LARGE SCALE GENOMIC DNA]</scope>
    <source>
        <strain evidence="2">cv. CM334</strain>
    </source>
</reference>
<protein>
    <submittedName>
        <fullName evidence="1">Uncharacterized protein</fullName>
    </submittedName>
</protein>
<dbReference type="Gramene" id="PHT72221">
    <property type="protein sequence ID" value="PHT72221"/>
    <property type="gene ID" value="T459_23006"/>
</dbReference>
<dbReference type="AlphaFoldDB" id="A0A2G2YRH7"/>
<sequence length="123" mass="14082">MIGLRVKTVKIKYGVEGANKPMEIHNDMGVKVYVQLKKLNNVFVKYPLCVNFSDNEISKDVSAENLIENELCELDTAASIDPLQMMISDYDMQNFIFDTNKKEVVVGQRYKDKATLQAVMHNY</sequence>